<evidence type="ECO:0000313" key="9">
    <source>
        <dbReference type="Proteomes" id="UP000307440"/>
    </source>
</evidence>
<dbReference type="InterPro" id="IPR006599">
    <property type="entry name" value="CARP_motif"/>
</dbReference>
<dbReference type="GO" id="GO:0007023">
    <property type="term" value="P:post-chaperonin tubulin folding pathway"/>
    <property type="evidence" value="ECO:0007669"/>
    <property type="project" value="InterPro"/>
</dbReference>
<protein>
    <submittedName>
        <fullName evidence="8">TBCC-domain-containing protein</fullName>
    </submittedName>
</protein>
<dbReference type="InterPro" id="IPR016098">
    <property type="entry name" value="CAP/MinC_C"/>
</dbReference>
<feature type="domain" description="C-CAP/cofactor C-like" evidence="7">
    <location>
        <begin position="160"/>
        <end position="289"/>
    </location>
</feature>
<dbReference type="Pfam" id="PF16752">
    <property type="entry name" value="TBCC_N"/>
    <property type="match status" value="1"/>
</dbReference>
<dbReference type="AlphaFoldDB" id="A0A5C3KXH4"/>
<dbReference type="GO" id="GO:0007021">
    <property type="term" value="P:tubulin complex assembly"/>
    <property type="evidence" value="ECO:0007669"/>
    <property type="project" value="TreeGrafter"/>
</dbReference>
<sequence length="341" mass="37776">MSSSKPATWEFSQQFTASFQASRADIQARIDGSKATPTDSAVQDISLQLARLARSLSDAAGSIPSFDQGLYETQVKELEHQVEGLRNVKSGKTRFSFKRKQEQAPPEPPSIQSHLPMLSETLGEKVHEPQTQPQPQTQTQTQNLTLKSHLFHYLTAADLPAQQNSDAQDLTISDLTSCIVNLLPRSNEANLSNDFGAYHIRNLSNCVVLLPFSAGSALIHDLHNCVIALGCHQFRMHTSKDVDVYLDIASNPVIEDCTGIRFSLYPSKLDPDLLKRSPLKPFTVQDFSHIRASPSPNFSLMADKLGNDAKFWPLQPLSDKEDIERALIRMLPAKATSSSHE</sequence>
<keyword evidence="4" id="KW-0007">Acetylation</keyword>
<keyword evidence="9" id="KW-1185">Reference proteome</keyword>
<comment type="subunit">
    <text evidence="6">Supercomplex made of cofactors A to E. Cofactors A and D function by capturing and stabilizing tubulin in a quasi-native conformation. Cofactor E binds to the cofactor D-tubulin complex; interaction with cofactor C then causes the release of tubulin polypeptides that are committed to the native state.</text>
</comment>
<dbReference type="InterPro" id="IPR012945">
    <property type="entry name" value="Tubulin-bd_cofactor_C_dom"/>
</dbReference>
<evidence type="ECO:0000259" key="7">
    <source>
        <dbReference type="PROSITE" id="PS51329"/>
    </source>
</evidence>
<dbReference type="SMART" id="SM00673">
    <property type="entry name" value="CARP"/>
    <property type="match status" value="1"/>
</dbReference>
<dbReference type="GO" id="GO:0005737">
    <property type="term" value="C:cytoplasm"/>
    <property type="evidence" value="ECO:0007669"/>
    <property type="project" value="UniProtKB-SubCell"/>
</dbReference>
<evidence type="ECO:0000256" key="4">
    <source>
        <dbReference type="ARBA" id="ARBA00022990"/>
    </source>
</evidence>
<evidence type="ECO:0000256" key="6">
    <source>
        <dbReference type="ARBA" id="ARBA00026055"/>
    </source>
</evidence>
<dbReference type="PANTHER" id="PTHR15139:SF0">
    <property type="entry name" value="TUBULIN-SPECIFIC CHAPERONE C"/>
    <property type="match status" value="1"/>
</dbReference>
<proteinExistence type="inferred from homology"/>
<dbReference type="PANTHER" id="PTHR15139">
    <property type="entry name" value="TUBULIN FOLDING COFACTOR C"/>
    <property type="match status" value="1"/>
</dbReference>
<dbReference type="Pfam" id="PF07986">
    <property type="entry name" value="TBCC"/>
    <property type="match status" value="1"/>
</dbReference>
<dbReference type="Proteomes" id="UP000307440">
    <property type="component" value="Unassembled WGS sequence"/>
</dbReference>
<dbReference type="PROSITE" id="PS51329">
    <property type="entry name" value="C_CAP_COFACTOR_C"/>
    <property type="match status" value="1"/>
</dbReference>
<dbReference type="InterPro" id="IPR027684">
    <property type="entry name" value="TBCC"/>
</dbReference>
<comment type="similarity">
    <text evidence="2">Belongs to the TBCC family.</text>
</comment>
<gene>
    <name evidence="8" type="ORF">FA15DRAFT_673318</name>
</gene>
<dbReference type="Gene3D" id="1.20.58.1250">
    <property type="entry name" value="Tubulin Binding Cofactor C, N-terminal domain"/>
    <property type="match status" value="1"/>
</dbReference>
<dbReference type="EMBL" id="ML210293">
    <property type="protein sequence ID" value="TFK20638.1"/>
    <property type="molecule type" value="Genomic_DNA"/>
</dbReference>
<dbReference type="Gene3D" id="2.160.20.70">
    <property type="match status" value="1"/>
</dbReference>
<keyword evidence="5" id="KW-0143">Chaperone</keyword>
<evidence type="ECO:0000256" key="1">
    <source>
        <dbReference type="ARBA" id="ARBA00004496"/>
    </source>
</evidence>
<dbReference type="InterPro" id="IPR017901">
    <property type="entry name" value="C-CAP_CF_C-like"/>
</dbReference>
<evidence type="ECO:0000256" key="3">
    <source>
        <dbReference type="ARBA" id="ARBA00022490"/>
    </source>
</evidence>
<name>A0A5C3KXH4_COPMA</name>
<evidence type="ECO:0000256" key="5">
    <source>
        <dbReference type="ARBA" id="ARBA00023186"/>
    </source>
</evidence>
<reference evidence="8 9" key="1">
    <citation type="journal article" date="2019" name="Nat. Ecol. Evol.">
        <title>Megaphylogeny resolves global patterns of mushroom evolution.</title>
        <authorList>
            <person name="Varga T."/>
            <person name="Krizsan K."/>
            <person name="Foldi C."/>
            <person name="Dima B."/>
            <person name="Sanchez-Garcia M."/>
            <person name="Sanchez-Ramirez S."/>
            <person name="Szollosi G.J."/>
            <person name="Szarkandi J.G."/>
            <person name="Papp V."/>
            <person name="Albert L."/>
            <person name="Andreopoulos W."/>
            <person name="Angelini C."/>
            <person name="Antonin V."/>
            <person name="Barry K.W."/>
            <person name="Bougher N.L."/>
            <person name="Buchanan P."/>
            <person name="Buyck B."/>
            <person name="Bense V."/>
            <person name="Catcheside P."/>
            <person name="Chovatia M."/>
            <person name="Cooper J."/>
            <person name="Damon W."/>
            <person name="Desjardin D."/>
            <person name="Finy P."/>
            <person name="Geml J."/>
            <person name="Haridas S."/>
            <person name="Hughes K."/>
            <person name="Justo A."/>
            <person name="Karasinski D."/>
            <person name="Kautmanova I."/>
            <person name="Kiss B."/>
            <person name="Kocsube S."/>
            <person name="Kotiranta H."/>
            <person name="LaButti K.M."/>
            <person name="Lechner B.E."/>
            <person name="Liimatainen K."/>
            <person name="Lipzen A."/>
            <person name="Lukacs Z."/>
            <person name="Mihaltcheva S."/>
            <person name="Morgado L.N."/>
            <person name="Niskanen T."/>
            <person name="Noordeloos M.E."/>
            <person name="Ohm R.A."/>
            <person name="Ortiz-Santana B."/>
            <person name="Ovrebo C."/>
            <person name="Racz N."/>
            <person name="Riley R."/>
            <person name="Savchenko A."/>
            <person name="Shiryaev A."/>
            <person name="Soop K."/>
            <person name="Spirin V."/>
            <person name="Szebenyi C."/>
            <person name="Tomsovsky M."/>
            <person name="Tulloss R.E."/>
            <person name="Uehling J."/>
            <person name="Grigoriev I.V."/>
            <person name="Vagvolgyi C."/>
            <person name="Papp T."/>
            <person name="Martin F.M."/>
            <person name="Miettinen O."/>
            <person name="Hibbett D.S."/>
            <person name="Nagy L.G."/>
        </authorList>
    </citation>
    <scope>NUCLEOTIDE SEQUENCE [LARGE SCALE GENOMIC DNA]</scope>
    <source>
        <strain evidence="8 9">CBS 121175</strain>
    </source>
</reference>
<dbReference type="STRING" id="230819.A0A5C3KXH4"/>
<dbReference type="GO" id="GO:0015631">
    <property type="term" value="F:tubulin binding"/>
    <property type="evidence" value="ECO:0007669"/>
    <property type="project" value="InterPro"/>
</dbReference>
<comment type="subcellular location">
    <subcellularLocation>
        <location evidence="1">Cytoplasm</location>
    </subcellularLocation>
</comment>
<dbReference type="InterPro" id="IPR038397">
    <property type="entry name" value="TBCC_N_sf"/>
</dbReference>
<organism evidence="8 9">
    <name type="scientific">Coprinopsis marcescibilis</name>
    <name type="common">Agaric fungus</name>
    <name type="synonym">Psathyrella marcescibilis</name>
    <dbReference type="NCBI Taxonomy" id="230819"/>
    <lineage>
        <taxon>Eukaryota</taxon>
        <taxon>Fungi</taxon>
        <taxon>Dikarya</taxon>
        <taxon>Basidiomycota</taxon>
        <taxon>Agaricomycotina</taxon>
        <taxon>Agaricomycetes</taxon>
        <taxon>Agaricomycetidae</taxon>
        <taxon>Agaricales</taxon>
        <taxon>Agaricineae</taxon>
        <taxon>Psathyrellaceae</taxon>
        <taxon>Coprinopsis</taxon>
    </lineage>
</organism>
<evidence type="ECO:0000256" key="2">
    <source>
        <dbReference type="ARBA" id="ARBA00008848"/>
    </source>
</evidence>
<dbReference type="InterPro" id="IPR031925">
    <property type="entry name" value="TBCC_N"/>
</dbReference>
<evidence type="ECO:0000313" key="8">
    <source>
        <dbReference type="EMBL" id="TFK20638.1"/>
    </source>
</evidence>
<dbReference type="OrthoDB" id="194775at2759"/>
<keyword evidence="3" id="KW-0963">Cytoplasm</keyword>
<accession>A0A5C3KXH4</accession>